<feature type="non-terminal residue" evidence="1">
    <location>
        <position position="572"/>
    </location>
</feature>
<accession>A0ABN8PVZ6</accession>
<feature type="non-terminal residue" evidence="1">
    <location>
        <position position="1"/>
    </location>
</feature>
<gene>
    <name evidence="1" type="ORF">PLOB_00048555</name>
</gene>
<dbReference type="EMBL" id="CALNXK010000091">
    <property type="protein sequence ID" value="CAH3151370.1"/>
    <property type="molecule type" value="Genomic_DNA"/>
</dbReference>
<keyword evidence="2" id="KW-1185">Reference proteome</keyword>
<evidence type="ECO:0000313" key="1">
    <source>
        <dbReference type="EMBL" id="CAH3151370.1"/>
    </source>
</evidence>
<comment type="caution">
    <text evidence="1">The sequence shown here is derived from an EMBL/GenBank/DDBJ whole genome shotgun (WGS) entry which is preliminary data.</text>
</comment>
<sequence>DIKVACTEDNKCDVGKALPLMSALLWYKISEFMARSLCHNSLPEFKKSSLTTKYEECKTMATLMVSYTSTLHWNGFFREAASQRAYSNLETAMTLINKRITSMEFTSLACIKLEATDMCTLGDIYKLYGSLLKLKKNILSPGMTKNLRQFTKVDEIGYDADKFIKAYSDYTPKVNRARLAKNDALWATFKSETCDLLFGAQGAGAAVGQGVVGGMLLCEKLEGTLAEFSALRENVFDFQFDLVDSLAAVIRGNVGKKLSTSIDVLNDVLESSKLMLGFFITQHRLQHEAAVYCDKIEYRLQGKRLDDCSPSSGFFSKENLDNIISFDLKKISYFEENKFVYLPTKPQFKGDTGFINIPSLAQGNSVTLRIPANRTWLRKYNWLGLQENSAPFVESFKMYLPLKRYGKKKKTSVTTRTSIELTSIAGSMTSDTSDVVYSIPLEHSKFLTVYYLGYRSSQCSDGNEIPNPYSLCKNLPNICDTFTKKPQESLMPTILSTWKLSYTVESGNRKVKWKAPNPATNLLIKAKVKLRHYRTEKSDVKLFEDNLASEEVCCKGNTYQPEWYDSTCVPCP</sequence>
<proteinExistence type="predicted"/>
<reference evidence="1 2" key="1">
    <citation type="submission" date="2022-05" db="EMBL/GenBank/DDBJ databases">
        <authorList>
            <consortium name="Genoscope - CEA"/>
            <person name="William W."/>
        </authorList>
    </citation>
    <scope>NUCLEOTIDE SEQUENCE [LARGE SCALE GENOMIC DNA]</scope>
</reference>
<name>A0ABN8PVZ6_9CNID</name>
<protein>
    <submittedName>
        <fullName evidence="1">Uncharacterized protein</fullName>
    </submittedName>
</protein>
<evidence type="ECO:0000313" key="2">
    <source>
        <dbReference type="Proteomes" id="UP001159405"/>
    </source>
</evidence>
<organism evidence="1 2">
    <name type="scientific">Porites lobata</name>
    <dbReference type="NCBI Taxonomy" id="104759"/>
    <lineage>
        <taxon>Eukaryota</taxon>
        <taxon>Metazoa</taxon>
        <taxon>Cnidaria</taxon>
        <taxon>Anthozoa</taxon>
        <taxon>Hexacorallia</taxon>
        <taxon>Scleractinia</taxon>
        <taxon>Fungiina</taxon>
        <taxon>Poritidae</taxon>
        <taxon>Porites</taxon>
    </lineage>
</organism>
<dbReference type="Proteomes" id="UP001159405">
    <property type="component" value="Unassembled WGS sequence"/>
</dbReference>